<dbReference type="AlphaFoldDB" id="A0A9Q7XSA0"/>
<evidence type="ECO:0000256" key="1">
    <source>
        <dbReference type="SAM" id="Phobius"/>
    </source>
</evidence>
<keyword evidence="1" id="KW-0472">Membrane</keyword>
<keyword evidence="1" id="KW-0812">Transmembrane</keyword>
<sequence>MVAGVVFAAHPAVDAGVAQPRRQFGAQQQVVDAQAGVGLPVPAEVIPEGVDRRVGMVLAQRIGPALRQQARVGLAAFRLQQGILAPGARVVDVLVGRHHVVVTGQHHRVAAVEEFLRMRDQPFEPGKLVVELRPRLRVAVRQVKAADQHACDRRLQVAAVAVVGVAGQAAAHFDRLRAARQDGDAVPGLLAVPDRAIAGVADLARRKALVGGLQFLQADDVRRFAREPVAQRPHPAADAVDVEGGDLQRGRGHAGWVMRGCKKKPAEGSAGCSPYARQVLPLGLVVLPPVVVLPVVPAALPALLVLAALAALVALLAPPDDSPGRSLSRRTRISLLTSLTP</sequence>
<name>A0A9Q7XSA0_9BURK</name>
<dbReference type="Proteomes" id="UP000254259">
    <property type="component" value="Plasmid CBM2636_mp"/>
</dbReference>
<protein>
    <submittedName>
        <fullName evidence="2">Uncharacterized protein</fullName>
    </submittedName>
</protein>
<keyword evidence="2" id="KW-0614">Plasmid</keyword>
<gene>
    <name evidence="2" type="ORF">CBM2636_MP21685</name>
</gene>
<geneLocation type="plasmid" evidence="3">
    <name>cbm2636_mp</name>
</geneLocation>
<reference evidence="2 3" key="1">
    <citation type="submission" date="2018-01" db="EMBL/GenBank/DDBJ databases">
        <authorList>
            <person name="Clerissi C."/>
        </authorList>
    </citation>
    <scope>NUCLEOTIDE SEQUENCE [LARGE SCALE GENOMIC DNA]</scope>
    <source>
        <strain evidence="2">Cupriavidus taiwanensis SWF 66322</strain>
        <plasmid evidence="3">cbm2636_mp</plasmid>
    </source>
</reference>
<keyword evidence="1" id="KW-1133">Transmembrane helix</keyword>
<evidence type="ECO:0000313" key="3">
    <source>
        <dbReference type="Proteomes" id="UP000254259"/>
    </source>
</evidence>
<dbReference type="EMBL" id="LT984814">
    <property type="protein sequence ID" value="SPD68835.1"/>
    <property type="molecule type" value="Genomic_DNA"/>
</dbReference>
<accession>A0A9Q7XSA0</accession>
<feature type="transmembrane region" description="Helical" evidence="1">
    <location>
        <begin position="298"/>
        <end position="317"/>
    </location>
</feature>
<evidence type="ECO:0000313" key="2">
    <source>
        <dbReference type="EMBL" id="SPD68835.1"/>
    </source>
</evidence>
<organism evidence="2 3">
    <name type="scientific">Cupriavidus taiwanensis</name>
    <dbReference type="NCBI Taxonomy" id="164546"/>
    <lineage>
        <taxon>Bacteria</taxon>
        <taxon>Pseudomonadati</taxon>
        <taxon>Pseudomonadota</taxon>
        <taxon>Betaproteobacteria</taxon>
        <taxon>Burkholderiales</taxon>
        <taxon>Burkholderiaceae</taxon>
        <taxon>Cupriavidus</taxon>
    </lineage>
</organism>
<proteinExistence type="predicted"/>